<gene>
    <name evidence="1" type="ORF">BDV40DRAFT_296626</name>
</gene>
<dbReference type="GO" id="GO:0016705">
    <property type="term" value="F:oxidoreductase activity, acting on paired donors, with incorporation or reduction of molecular oxygen"/>
    <property type="evidence" value="ECO:0007669"/>
    <property type="project" value="InterPro"/>
</dbReference>
<dbReference type="InterPro" id="IPR036396">
    <property type="entry name" value="Cyt_P450_sf"/>
</dbReference>
<proteinExistence type="predicted"/>
<dbReference type="SUPFAM" id="SSF48264">
    <property type="entry name" value="Cytochrome P450"/>
    <property type="match status" value="1"/>
</dbReference>
<dbReference type="GO" id="GO:0005506">
    <property type="term" value="F:iron ion binding"/>
    <property type="evidence" value="ECO:0007669"/>
    <property type="project" value="InterPro"/>
</dbReference>
<dbReference type="Gene3D" id="1.10.630.10">
    <property type="entry name" value="Cytochrome P450"/>
    <property type="match status" value="1"/>
</dbReference>
<keyword evidence="2" id="KW-1185">Reference proteome</keyword>
<evidence type="ECO:0000313" key="2">
    <source>
        <dbReference type="Proteomes" id="UP000326950"/>
    </source>
</evidence>
<dbReference type="GO" id="GO:0004497">
    <property type="term" value="F:monooxygenase activity"/>
    <property type="evidence" value="ECO:0007669"/>
    <property type="project" value="InterPro"/>
</dbReference>
<reference evidence="1 2" key="1">
    <citation type="submission" date="2019-04" db="EMBL/GenBank/DDBJ databases">
        <title>Friends and foes A comparative genomics study of 23 Aspergillus species from section Flavi.</title>
        <authorList>
            <consortium name="DOE Joint Genome Institute"/>
            <person name="Kjaerbolling I."/>
            <person name="Vesth T."/>
            <person name="Frisvad J.C."/>
            <person name="Nybo J.L."/>
            <person name="Theobald S."/>
            <person name="Kildgaard S."/>
            <person name="Isbrandt T."/>
            <person name="Kuo A."/>
            <person name="Sato A."/>
            <person name="Lyhne E.K."/>
            <person name="Kogle M.E."/>
            <person name="Wiebenga A."/>
            <person name="Kun R.S."/>
            <person name="Lubbers R.J."/>
            <person name="Makela M.R."/>
            <person name="Barry K."/>
            <person name="Chovatia M."/>
            <person name="Clum A."/>
            <person name="Daum C."/>
            <person name="Haridas S."/>
            <person name="He G."/>
            <person name="LaButti K."/>
            <person name="Lipzen A."/>
            <person name="Mondo S."/>
            <person name="Riley R."/>
            <person name="Salamov A."/>
            <person name="Simmons B.A."/>
            <person name="Magnuson J.K."/>
            <person name="Henrissat B."/>
            <person name="Mortensen U.H."/>
            <person name="Larsen T.O."/>
            <person name="Devries R.P."/>
            <person name="Grigoriev I.V."/>
            <person name="Machida M."/>
            <person name="Baker S.E."/>
            <person name="Andersen M.R."/>
        </authorList>
    </citation>
    <scope>NUCLEOTIDE SEQUENCE [LARGE SCALE GENOMIC DNA]</scope>
    <source>
        <strain evidence="1 2">CBS 117626</strain>
    </source>
</reference>
<organism evidence="1 2">
    <name type="scientific">Aspergillus tamarii</name>
    <dbReference type="NCBI Taxonomy" id="41984"/>
    <lineage>
        <taxon>Eukaryota</taxon>
        <taxon>Fungi</taxon>
        <taxon>Dikarya</taxon>
        <taxon>Ascomycota</taxon>
        <taxon>Pezizomycotina</taxon>
        <taxon>Eurotiomycetes</taxon>
        <taxon>Eurotiomycetidae</taxon>
        <taxon>Eurotiales</taxon>
        <taxon>Aspergillaceae</taxon>
        <taxon>Aspergillus</taxon>
        <taxon>Aspergillus subgen. Circumdati</taxon>
    </lineage>
</organism>
<accession>A0A5N6V6L3</accession>
<sequence>MCNDVDNRGVGEFLKGSTPGPKSSAPLVPKLRLVLSLLPLFTSCATFHPEELREELEILPPSERRQYPLCQLENLSYLVRFLPFPAFKGRHQLTELPPYTNVIYECLCLAYGLVSRSSRVATQEILNYKNHTVPARTPTSRSTYLVHTDDNLHPNPEKFNSVGRSKTTQDSVPLKRFMESIEIIRPSRVSESPYLDMRVPRTPNEKMCCR</sequence>
<protein>
    <submittedName>
        <fullName evidence="1">Uncharacterized protein</fullName>
    </submittedName>
</protein>
<dbReference type="AlphaFoldDB" id="A0A5N6V6L3"/>
<evidence type="ECO:0000313" key="1">
    <source>
        <dbReference type="EMBL" id="KAE8166504.1"/>
    </source>
</evidence>
<dbReference type="GO" id="GO:0020037">
    <property type="term" value="F:heme binding"/>
    <property type="evidence" value="ECO:0007669"/>
    <property type="project" value="InterPro"/>
</dbReference>
<dbReference type="EMBL" id="ML738594">
    <property type="protein sequence ID" value="KAE8166504.1"/>
    <property type="molecule type" value="Genomic_DNA"/>
</dbReference>
<name>A0A5N6V6L3_ASPTM</name>
<dbReference type="Proteomes" id="UP000326950">
    <property type="component" value="Unassembled WGS sequence"/>
</dbReference>